<dbReference type="Ensembl" id="ENSNMLT00000004957.1">
    <property type="protein sequence ID" value="ENSNMLP00000004321.1"/>
    <property type="gene ID" value="ENSNMLG00000003193.1"/>
</dbReference>
<proteinExistence type="predicted"/>
<keyword evidence="2" id="KW-1185">Reference proteome</keyword>
<sequence>MGEGQVKRLGSKQTSISKQATSKLIFFFCYHNNQKSYHCVFHFSISDRPINLYAKEDAKHRNRGPSLCLFKKLSDTPPSAHCCGI</sequence>
<name>A0A8C6SDW5_9GOBI</name>
<evidence type="ECO:0000313" key="2">
    <source>
        <dbReference type="Proteomes" id="UP000694523"/>
    </source>
</evidence>
<reference evidence="1" key="1">
    <citation type="submission" date="2025-08" db="UniProtKB">
        <authorList>
            <consortium name="Ensembl"/>
        </authorList>
    </citation>
    <scope>IDENTIFICATION</scope>
</reference>
<dbReference type="AlphaFoldDB" id="A0A8C6SDW5"/>
<organism evidence="1 2">
    <name type="scientific">Neogobius melanostomus</name>
    <name type="common">round goby</name>
    <dbReference type="NCBI Taxonomy" id="47308"/>
    <lineage>
        <taxon>Eukaryota</taxon>
        <taxon>Metazoa</taxon>
        <taxon>Chordata</taxon>
        <taxon>Craniata</taxon>
        <taxon>Vertebrata</taxon>
        <taxon>Euteleostomi</taxon>
        <taxon>Actinopterygii</taxon>
        <taxon>Neopterygii</taxon>
        <taxon>Teleostei</taxon>
        <taxon>Neoteleostei</taxon>
        <taxon>Acanthomorphata</taxon>
        <taxon>Gobiaria</taxon>
        <taxon>Gobiiformes</taxon>
        <taxon>Gobioidei</taxon>
        <taxon>Gobiidae</taxon>
        <taxon>Benthophilinae</taxon>
        <taxon>Neogobiini</taxon>
        <taxon>Neogobius</taxon>
    </lineage>
</organism>
<evidence type="ECO:0000313" key="1">
    <source>
        <dbReference type="Ensembl" id="ENSNMLP00000004321.1"/>
    </source>
</evidence>
<protein>
    <submittedName>
        <fullName evidence="1">Uncharacterized protein</fullName>
    </submittedName>
</protein>
<accession>A0A8C6SDW5</accession>
<dbReference type="Proteomes" id="UP000694523">
    <property type="component" value="Unplaced"/>
</dbReference>
<reference evidence="1" key="2">
    <citation type="submission" date="2025-09" db="UniProtKB">
        <authorList>
            <consortium name="Ensembl"/>
        </authorList>
    </citation>
    <scope>IDENTIFICATION</scope>
</reference>